<keyword evidence="2" id="KW-0560">Oxidoreductase</keyword>
<accession>A0A1F6D0Z7</accession>
<dbReference type="Proteomes" id="UP000177659">
    <property type="component" value="Unassembled WGS sequence"/>
</dbReference>
<keyword evidence="5" id="KW-0547">Nucleotide-binding</keyword>
<evidence type="ECO:0000313" key="10">
    <source>
        <dbReference type="Proteomes" id="UP000177659"/>
    </source>
</evidence>
<evidence type="ECO:0000256" key="6">
    <source>
        <dbReference type="PIRSR" id="PIRSR000149-4"/>
    </source>
</evidence>
<dbReference type="PIRSF" id="PIRSF000149">
    <property type="entry name" value="GAP_DH"/>
    <property type="match status" value="1"/>
</dbReference>
<dbReference type="PRINTS" id="PR00078">
    <property type="entry name" value="G3PDHDRGNASE"/>
</dbReference>
<feature type="binding site" evidence="4">
    <location>
        <begin position="156"/>
        <end position="158"/>
    </location>
    <ligand>
        <name>D-glyceraldehyde 3-phosphate</name>
        <dbReference type="ChEBI" id="CHEBI:59776"/>
    </ligand>
</feature>
<dbReference type="GO" id="GO:0051287">
    <property type="term" value="F:NAD binding"/>
    <property type="evidence" value="ECO:0007669"/>
    <property type="project" value="InterPro"/>
</dbReference>
<feature type="domain" description="Glyceraldehyde 3-phosphate dehydrogenase NAD(P) binding" evidence="8">
    <location>
        <begin position="4"/>
        <end position="157"/>
    </location>
</feature>
<gene>
    <name evidence="9" type="ORF">A3D62_02635</name>
</gene>
<dbReference type="InterPro" id="IPR020828">
    <property type="entry name" value="GlycerAld_3-P_DH_NAD(P)-bd"/>
</dbReference>
<dbReference type="GO" id="GO:0006006">
    <property type="term" value="P:glucose metabolic process"/>
    <property type="evidence" value="ECO:0007669"/>
    <property type="project" value="InterPro"/>
</dbReference>
<comment type="similarity">
    <text evidence="1 7">Belongs to the glyceraldehyde-3-phosphate dehydrogenase family.</text>
</comment>
<dbReference type="InterPro" id="IPR036291">
    <property type="entry name" value="NAD(P)-bd_dom_sf"/>
</dbReference>
<evidence type="ECO:0000256" key="2">
    <source>
        <dbReference type="ARBA" id="ARBA00023002"/>
    </source>
</evidence>
<dbReference type="CDD" id="cd18126">
    <property type="entry name" value="GAPDH_I_C"/>
    <property type="match status" value="1"/>
</dbReference>
<dbReference type="InterPro" id="IPR020831">
    <property type="entry name" value="GlycerAld/Erythrose_P_DH"/>
</dbReference>
<dbReference type="Pfam" id="PF00044">
    <property type="entry name" value="Gp_dh_N"/>
    <property type="match status" value="1"/>
</dbReference>
<dbReference type="FunFam" id="3.40.50.720:FF:000001">
    <property type="entry name" value="Glyceraldehyde-3-phosphate dehydrogenase"/>
    <property type="match status" value="1"/>
</dbReference>
<dbReference type="Pfam" id="PF02800">
    <property type="entry name" value="Gp_dh_C"/>
    <property type="match status" value="1"/>
</dbReference>
<evidence type="ECO:0000259" key="8">
    <source>
        <dbReference type="SMART" id="SM00846"/>
    </source>
</evidence>
<dbReference type="GO" id="GO:0016620">
    <property type="term" value="F:oxidoreductase activity, acting on the aldehyde or oxo group of donors, NAD or NADP as acceptor"/>
    <property type="evidence" value="ECO:0007669"/>
    <property type="project" value="InterPro"/>
</dbReference>
<dbReference type="NCBIfam" id="TIGR01534">
    <property type="entry name" value="GAPDH-I"/>
    <property type="match status" value="1"/>
</dbReference>
<dbReference type="SUPFAM" id="SSF55347">
    <property type="entry name" value="Glyceraldehyde-3-phosphate dehydrogenase-like, C-terminal domain"/>
    <property type="match status" value="1"/>
</dbReference>
<reference evidence="9 10" key="1">
    <citation type="journal article" date="2016" name="Nat. Commun.">
        <title>Thousands of microbial genomes shed light on interconnected biogeochemical processes in an aquifer system.</title>
        <authorList>
            <person name="Anantharaman K."/>
            <person name="Brown C.T."/>
            <person name="Hug L.A."/>
            <person name="Sharon I."/>
            <person name="Castelle C.J."/>
            <person name="Probst A.J."/>
            <person name="Thomas B.C."/>
            <person name="Singh A."/>
            <person name="Wilkins M.J."/>
            <person name="Karaoz U."/>
            <person name="Brodie E.L."/>
            <person name="Williams K.H."/>
            <person name="Hubbard S.S."/>
            <person name="Banfield J.F."/>
        </authorList>
    </citation>
    <scope>NUCLEOTIDE SEQUENCE [LARGE SCALE GENOMIC DNA]</scope>
</reference>
<feature type="active site" description="Nucleophile" evidence="3">
    <location>
        <position position="157"/>
    </location>
</feature>
<feature type="site" description="Activates thiol group during catalysis" evidence="6">
    <location>
        <position position="184"/>
    </location>
</feature>
<evidence type="ECO:0000256" key="4">
    <source>
        <dbReference type="PIRSR" id="PIRSR000149-2"/>
    </source>
</evidence>
<keyword evidence="5" id="KW-0520">NAD</keyword>
<dbReference type="AlphaFoldDB" id="A0A1F6D0Z7"/>
<dbReference type="InterPro" id="IPR020829">
    <property type="entry name" value="GlycerAld_3-P_DH_cat"/>
</dbReference>
<feature type="binding site" evidence="5">
    <location>
        <begin position="13"/>
        <end position="14"/>
    </location>
    <ligand>
        <name>NAD(+)</name>
        <dbReference type="ChEBI" id="CHEBI:57540"/>
    </ligand>
</feature>
<dbReference type="SMART" id="SM00846">
    <property type="entry name" value="Gp_dh_N"/>
    <property type="match status" value="1"/>
</dbReference>
<dbReference type="Gene3D" id="3.40.50.720">
    <property type="entry name" value="NAD(P)-binding Rossmann-like Domain"/>
    <property type="match status" value="1"/>
</dbReference>
<feature type="binding site" evidence="5">
    <location>
        <position position="35"/>
    </location>
    <ligand>
        <name>NAD(+)</name>
        <dbReference type="ChEBI" id="CHEBI:57540"/>
    </ligand>
</feature>
<evidence type="ECO:0000313" key="9">
    <source>
        <dbReference type="EMBL" id="OGG54961.1"/>
    </source>
</evidence>
<dbReference type="CDD" id="cd05214">
    <property type="entry name" value="GAPDH_I_N"/>
    <property type="match status" value="1"/>
</dbReference>
<dbReference type="InterPro" id="IPR006424">
    <property type="entry name" value="Glyceraldehyde-3-P_DH_1"/>
</dbReference>
<dbReference type="FunFam" id="3.30.360.10:FF:000002">
    <property type="entry name" value="Glyceraldehyde-3-phosphate dehydrogenase"/>
    <property type="match status" value="1"/>
</dbReference>
<evidence type="ECO:0000256" key="1">
    <source>
        <dbReference type="ARBA" id="ARBA00007406"/>
    </source>
</evidence>
<sequence length="342" mass="36692">MANKRVAINGFGRIGRAFLKVAATRKDFDVVAINDLGDLDNLAYLLRYDSAYGKSNLDIETRDGKLIVNGHDIVFLSERDPSKLPWKDLAVDLVLESTGVFDSYEKAKVHLEAGAARVVVSAPVDDEPPVGITGATVLMGVNEEKLKTCDISSNASCTTNAGSPVIQILEEGLGIEKAILNTVHGYTATQSLVDSPSKKDYRRGRAAAHNIIPSTTGAAISVTKAVTSLEGKFDGVALRVPVIVGSIADITFIAKRNTTVEEVNDILTKAAEQERWKKVFAVTHDQIVSSDIVGSTYASIADLSFTKVVDGNLVKVLSWYDNEVGYTHALVEHVALSVGYVG</sequence>
<dbReference type="GO" id="GO:0050661">
    <property type="term" value="F:NADP binding"/>
    <property type="evidence" value="ECO:0007669"/>
    <property type="project" value="InterPro"/>
</dbReference>
<dbReference type="PANTHER" id="PTHR43148">
    <property type="entry name" value="GLYCERALDEHYDE-3-PHOSPHATE DEHYDROGENASE 2"/>
    <property type="match status" value="1"/>
</dbReference>
<proteinExistence type="inferred from homology"/>
<feature type="binding site" evidence="4">
    <location>
        <position position="187"/>
    </location>
    <ligand>
        <name>D-glyceraldehyde 3-phosphate</name>
        <dbReference type="ChEBI" id="CHEBI:59776"/>
    </ligand>
</feature>
<feature type="binding site" evidence="5">
    <location>
        <position position="322"/>
    </location>
    <ligand>
        <name>NAD(+)</name>
        <dbReference type="ChEBI" id="CHEBI:57540"/>
    </ligand>
</feature>
<feature type="binding site" evidence="5">
    <location>
        <position position="79"/>
    </location>
    <ligand>
        <name>NAD(+)</name>
        <dbReference type="ChEBI" id="CHEBI:57540"/>
    </ligand>
</feature>
<dbReference type="SUPFAM" id="SSF51735">
    <property type="entry name" value="NAD(P)-binding Rossmann-fold domains"/>
    <property type="match status" value="1"/>
</dbReference>
<name>A0A1F6D0Z7_9BACT</name>
<dbReference type="Gene3D" id="3.30.360.10">
    <property type="entry name" value="Dihydrodipicolinate Reductase, domain 2"/>
    <property type="match status" value="1"/>
</dbReference>
<organism evidence="9 10">
    <name type="scientific">Candidatus Kaiserbacteria bacterium RIFCSPHIGHO2_02_FULL_49_11</name>
    <dbReference type="NCBI Taxonomy" id="1798489"/>
    <lineage>
        <taxon>Bacteria</taxon>
        <taxon>Candidatus Kaiseribacteriota</taxon>
    </lineage>
</organism>
<feature type="binding site" evidence="5">
    <location>
        <position position="121"/>
    </location>
    <ligand>
        <name>NAD(+)</name>
        <dbReference type="ChEBI" id="CHEBI:57540"/>
    </ligand>
</feature>
<evidence type="ECO:0000256" key="7">
    <source>
        <dbReference type="RuleBase" id="RU000397"/>
    </source>
</evidence>
<protein>
    <submittedName>
        <fullName evidence="9">Type I glyceraldehyde-3-phosphate dehydrogenase</fullName>
    </submittedName>
</protein>
<feature type="binding site" evidence="4">
    <location>
        <position position="239"/>
    </location>
    <ligand>
        <name>D-glyceraldehyde 3-phosphate</name>
        <dbReference type="ChEBI" id="CHEBI:59776"/>
    </ligand>
</feature>
<comment type="caution">
    <text evidence="9">The sequence shown here is derived from an EMBL/GenBank/DDBJ whole genome shotgun (WGS) entry which is preliminary data.</text>
</comment>
<feature type="binding site" evidence="4">
    <location>
        <begin position="216"/>
        <end position="217"/>
    </location>
    <ligand>
        <name>D-glyceraldehyde 3-phosphate</name>
        <dbReference type="ChEBI" id="CHEBI:59776"/>
    </ligand>
</feature>
<evidence type="ECO:0000256" key="3">
    <source>
        <dbReference type="PIRSR" id="PIRSR000149-1"/>
    </source>
</evidence>
<evidence type="ECO:0000256" key="5">
    <source>
        <dbReference type="PIRSR" id="PIRSR000149-3"/>
    </source>
</evidence>
<dbReference type="EMBL" id="MFLC01000026">
    <property type="protein sequence ID" value="OGG54961.1"/>
    <property type="molecule type" value="Genomic_DNA"/>
</dbReference>